<feature type="signal peptide" evidence="2">
    <location>
        <begin position="1"/>
        <end position="20"/>
    </location>
</feature>
<evidence type="ECO:0000313" key="3">
    <source>
        <dbReference type="EMBL" id="PIK52016.1"/>
    </source>
</evidence>
<name>A0A2G8KVH8_STIJA</name>
<evidence type="ECO:0000313" key="4">
    <source>
        <dbReference type="Proteomes" id="UP000230750"/>
    </source>
</evidence>
<accession>A0A2G8KVH8</accession>
<evidence type="ECO:0008006" key="5">
    <source>
        <dbReference type="Google" id="ProtNLM"/>
    </source>
</evidence>
<dbReference type="Proteomes" id="UP000230750">
    <property type="component" value="Unassembled WGS sequence"/>
</dbReference>
<gene>
    <name evidence="3" type="ORF">BSL78_11089</name>
</gene>
<dbReference type="EMBL" id="MRZV01000346">
    <property type="protein sequence ID" value="PIK52016.1"/>
    <property type="molecule type" value="Genomic_DNA"/>
</dbReference>
<sequence length="132" mass="14823">MKNLLLPSLVLLSIIAYSNAINCYYCDGGLGCADPYYEEYSKIQKIECTQHCFKDKVTDIYRDPITEETTERAFIRRGCSSSKCQRGCKDNEEGGRTCRSCCRPNLCNSAEMKTFSIIMAVVMIAVARAFVA</sequence>
<keyword evidence="1" id="KW-0472">Membrane</keyword>
<dbReference type="OrthoDB" id="10362113at2759"/>
<keyword evidence="4" id="KW-1185">Reference proteome</keyword>
<evidence type="ECO:0000256" key="2">
    <source>
        <dbReference type="SAM" id="SignalP"/>
    </source>
</evidence>
<protein>
    <recommendedName>
        <fullName evidence="5">Protein sleepless</fullName>
    </recommendedName>
</protein>
<organism evidence="3 4">
    <name type="scientific">Stichopus japonicus</name>
    <name type="common">Sea cucumber</name>
    <dbReference type="NCBI Taxonomy" id="307972"/>
    <lineage>
        <taxon>Eukaryota</taxon>
        <taxon>Metazoa</taxon>
        <taxon>Echinodermata</taxon>
        <taxon>Eleutherozoa</taxon>
        <taxon>Echinozoa</taxon>
        <taxon>Holothuroidea</taxon>
        <taxon>Aspidochirotacea</taxon>
        <taxon>Aspidochirotida</taxon>
        <taxon>Stichopodidae</taxon>
        <taxon>Apostichopus</taxon>
    </lineage>
</organism>
<feature type="chain" id="PRO_5013708215" description="Protein sleepless" evidence="2">
    <location>
        <begin position="21"/>
        <end position="132"/>
    </location>
</feature>
<keyword evidence="1" id="KW-1133">Transmembrane helix</keyword>
<dbReference type="AlphaFoldDB" id="A0A2G8KVH8"/>
<evidence type="ECO:0000256" key="1">
    <source>
        <dbReference type="SAM" id="Phobius"/>
    </source>
</evidence>
<comment type="caution">
    <text evidence="3">The sequence shown here is derived from an EMBL/GenBank/DDBJ whole genome shotgun (WGS) entry which is preliminary data.</text>
</comment>
<keyword evidence="2" id="KW-0732">Signal</keyword>
<proteinExistence type="predicted"/>
<keyword evidence="1" id="KW-0812">Transmembrane</keyword>
<reference evidence="3 4" key="1">
    <citation type="journal article" date="2017" name="PLoS Biol.">
        <title>The sea cucumber genome provides insights into morphological evolution and visceral regeneration.</title>
        <authorList>
            <person name="Zhang X."/>
            <person name="Sun L."/>
            <person name="Yuan J."/>
            <person name="Sun Y."/>
            <person name="Gao Y."/>
            <person name="Zhang L."/>
            <person name="Li S."/>
            <person name="Dai H."/>
            <person name="Hamel J.F."/>
            <person name="Liu C."/>
            <person name="Yu Y."/>
            <person name="Liu S."/>
            <person name="Lin W."/>
            <person name="Guo K."/>
            <person name="Jin S."/>
            <person name="Xu P."/>
            <person name="Storey K.B."/>
            <person name="Huan P."/>
            <person name="Zhang T."/>
            <person name="Zhou Y."/>
            <person name="Zhang J."/>
            <person name="Lin C."/>
            <person name="Li X."/>
            <person name="Xing L."/>
            <person name="Huo D."/>
            <person name="Sun M."/>
            <person name="Wang L."/>
            <person name="Mercier A."/>
            <person name="Li F."/>
            <person name="Yang H."/>
            <person name="Xiang J."/>
        </authorList>
    </citation>
    <scope>NUCLEOTIDE SEQUENCE [LARGE SCALE GENOMIC DNA]</scope>
    <source>
        <strain evidence="3">Shaxun</strain>
        <tissue evidence="3">Muscle</tissue>
    </source>
</reference>
<feature type="transmembrane region" description="Helical" evidence="1">
    <location>
        <begin position="112"/>
        <end position="131"/>
    </location>
</feature>